<feature type="region of interest" description="Disordered" evidence="1">
    <location>
        <begin position="1"/>
        <end position="30"/>
    </location>
</feature>
<sequence length="253" mass="27860">MVLDAWPHGASLKRRSSNIPRGPGRGRTSSFTRPVLLMPGGRRIVLAKYFLATESPDAVEFGNGKMLADNFRFCGPVIGPLTKHEFMVNVKGIEFGDIFPDASARYHDFRVDMFEPNKVWYTSRATGQNTGRGKPGSDTELLAGEPTGLTFVSAPEANSIRFTEDGLVDQFTVGYVMDRSIGNTGGLGGFFGPLYAIGKNFPFEEAKPWRPSLGYQIYVRVGAFFNRLRCKLEGRPEEDGIYMPTGTGELGLK</sequence>
<accession>A0ABN9XE41</accession>
<dbReference type="Gene3D" id="3.10.450.50">
    <property type="match status" value="1"/>
</dbReference>
<evidence type="ECO:0000313" key="2">
    <source>
        <dbReference type="EMBL" id="CAK0896381.1"/>
    </source>
</evidence>
<protein>
    <submittedName>
        <fullName evidence="2">Uncharacterized protein</fullName>
    </submittedName>
</protein>
<gene>
    <name evidence="2" type="ORF">PCOR1329_LOCUS74866</name>
</gene>
<organism evidence="2 3">
    <name type="scientific">Prorocentrum cordatum</name>
    <dbReference type="NCBI Taxonomy" id="2364126"/>
    <lineage>
        <taxon>Eukaryota</taxon>
        <taxon>Sar</taxon>
        <taxon>Alveolata</taxon>
        <taxon>Dinophyceae</taxon>
        <taxon>Prorocentrales</taxon>
        <taxon>Prorocentraceae</taxon>
        <taxon>Prorocentrum</taxon>
    </lineage>
</organism>
<proteinExistence type="predicted"/>
<dbReference type="Proteomes" id="UP001189429">
    <property type="component" value="Unassembled WGS sequence"/>
</dbReference>
<reference evidence="2" key="1">
    <citation type="submission" date="2023-10" db="EMBL/GenBank/DDBJ databases">
        <authorList>
            <person name="Chen Y."/>
            <person name="Shah S."/>
            <person name="Dougan E. K."/>
            <person name="Thang M."/>
            <person name="Chan C."/>
        </authorList>
    </citation>
    <scope>NUCLEOTIDE SEQUENCE [LARGE SCALE GENOMIC DNA]</scope>
</reference>
<name>A0ABN9XE41_9DINO</name>
<evidence type="ECO:0000313" key="3">
    <source>
        <dbReference type="Proteomes" id="UP001189429"/>
    </source>
</evidence>
<comment type="caution">
    <text evidence="2">The sequence shown here is derived from an EMBL/GenBank/DDBJ whole genome shotgun (WGS) entry which is preliminary data.</text>
</comment>
<keyword evidence="3" id="KW-1185">Reference proteome</keyword>
<dbReference type="EMBL" id="CAUYUJ010020179">
    <property type="protein sequence ID" value="CAK0896381.1"/>
    <property type="molecule type" value="Genomic_DNA"/>
</dbReference>
<evidence type="ECO:0000256" key="1">
    <source>
        <dbReference type="SAM" id="MobiDB-lite"/>
    </source>
</evidence>